<feature type="region of interest" description="Disordered" evidence="2">
    <location>
        <begin position="109"/>
        <end position="171"/>
    </location>
</feature>
<sequence>MGAVASVAAAFIPPVLTAVVGVLWAIRGASSGGRVRENPVLQELEHRIQEQQLAIEDASANQASAEEARRLAEDAFRQSEEHRRRFEESSRLQEEARLRAEEARARAEEEYMRADADRRAAHEQRKQAENNTRRADEERVRAEAEARRAQADQQRADKARQDAERTAAEARAAREKAEKDLREGIRPIIIPTQAQLRATKLRLQYREGLFHFAIAGIAGSGKSSLINAFRGLRNKDRSAAPTGVVETTSVITRYPDPSAANPFVWYDVPGAGTLSIPDWQYFTDQGLYAFDCIVVLFDNRFTATDVAILRNCTRFQIPTYIVRSKSRQHIQNAAEDMVDEDDDVVERAREQYIRETRASVARNLEAAGLPKQRVYMVDKEALCKVVKGRQPEECIDEWELLRDLLSEARRRRVVEN</sequence>
<dbReference type="GO" id="GO:0005525">
    <property type="term" value="F:GTP binding"/>
    <property type="evidence" value="ECO:0007669"/>
    <property type="project" value="InterPro"/>
</dbReference>
<feature type="compositionally biased region" description="Basic and acidic residues" evidence="2">
    <location>
        <begin position="66"/>
        <end position="94"/>
    </location>
</feature>
<name>A0A4Y9YRF4_9APHY</name>
<gene>
    <name evidence="4" type="ORF">EVJ58_g2287</name>
</gene>
<dbReference type="EMBL" id="SEKV01000082">
    <property type="protein sequence ID" value="TFY64965.1"/>
    <property type="molecule type" value="Genomic_DNA"/>
</dbReference>
<feature type="region of interest" description="Disordered" evidence="2">
    <location>
        <begin position="58"/>
        <end position="94"/>
    </location>
</feature>
<evidence type="ECO:0000256" key="2">
    <source>
        <dbReference type="SAM" id="MobiDB-lite"/>
    </source>
</evidence>
<feature type="domain" description="IRG-type G" evidence="3">
    <location>
        <begin position="208"/>
        <end position="407"/>
    </location>
</feature>
<dbReference type="PANTHER" id="PTHR14143">
    <property type="entry name" value="INTERFERON-INDUCIBLE GTPASE FAMILY MEMBER"/>
    <property type="match status" value="1"/>
</dbReference>
<reference evidence="4 5" key="1">
    <citation type="submission" date="2019-01" db="EMBL/GenBank/DDBJ databases">
        <title>Genome sequencing of the rare red list fungi Fomitopsis rosea.</title>
        <authorList>
            <person name="Buettner E."/>
            <person name="Kellner H."/>
        </authorList>
    </citation>
    <scope>NUCLEOTIDE SEQUENCE [LARGE SCALE GENOMIC DNA]</scope>
    <source>
        <strain evidence="4 5">DSM 105464</strain>
    </source>
</reference>
<dbReference type="STRING" id="34475.A0A4Y9YRF4"/>
<dbReference type="SUPFAM" id="SSF52540">
    <property type="entry name" value="P-loop containing nucleoside triphosphate hydrolases"/>
    <property type="match status" value="1"/>
</dbReference>
<evidence type="ECO:0000313" key="4">
    <source>
        <dbReference type="EMBL" id="TFY64965.1"/>
    </source>
</evidence>
<dbReference type="PANTHER" id="PTHR14143:SF1">
    <property type="entry name" value="IRG-TYPE G DOMAIN-CONTAINING PROTEIN"/>
    <property type="match status" value="1"/>
</dbReference>
<protein>
    <recommendedName>
        <fullName evidence="3">IRG-type G domain-containing protein</fullName>
    </recommendedName>
</protein>
<evidence type="ECO:0000256" key="1">
    <source>
        <dbReference type="ARBA" id="ARBA00005429"/>
    </source>
</evidence>
<evidence type="ECO:0000259" key="3">
    <source>
        <dbReference type="PROSITE" id="PS51716"/>
    </source>
</evidence>
<organism evidence="4 5">
    <name type="scientific">Rhodofomes roseus</name>
    <dbReference type="NCBI Taxonomy" id="34475"/>
    <lineage>
        <taxon>Eukaryota</taxon>
        <taxon>Fungi</taxon>
        <taxon>Dikarya</taxon>
        <taxon>Basidiomycota</taxon>
        <taxon>Agaricomycotina</taxon>
        <taxon>Agaricomycetes</taxon>
        <taxon>Polyporales</taxon>
        <taxon>Rhodofomes</taxon>
    </lineage>
</organism>
<dbReference type="Proteomes" id="UP000298390">
    <property type="component" value="Unassembled WGS sequence"/>
</dbReference>
<dbReference type="AlphaFoldDB" id="A0A4Y9YRF4"/>
<dbReference type="GO" id="GO:0016020">
    <property type="term" value="C:membrane"/>
    <property type="evidence" value="ECO:0007669"/>
    <property type="project" value="InterPro"/>
</dbReference>
<comment type="caution">
    <text evidence="4">The sequence shown here is derived from an EMBL/GenBank/DDBJ whole genome shotgun (WGS) entry which is preliminary data.</text>
</comment>
<dbReference type="Pfam" id="PF05049">
    <property type="entry name" value="IIGP"/>
    <property type="match status" value="1"/>
</dbReference>
<proteinExistence type="inferred from homology"/>
<dbReference type="PROSITE" id="PS51716">
    <property type="entry name" value="G_IRG"/>
    <property type="match status" value="1"/>
</dbReference>
<dbReference type="InterPro" id="IPR007743">
    <property type="entry name" value="Immunity-related_GTPase-like"/>
</dbReference>
<evidence type="ECO:0000313" key="5">
    <source>
        <dbReference type="Proteomes" id="UP000298390"/>
    </source>
</evidence>
<dbReference type="Gene3D" id="3.40.50.300">
    <property type="entry name" value="P-loop containing nucleotide triphosphate hydrolases"/>
    <property type="match status" value="1"/>
</dbReference>
<dbReference type="InterPro" id="IPR030385">
    <property type="entry name" value="G_IRG_dom"/>
</dbReference>
<accession>A0A4Y9YRF4</accession>
<dbReference type="InterPro" id="IPR027417">
    <property type="entry name" value="P-loop_NTPase"/>
</dbReference>
<comment type="similarity">
    <text evidence="1">Belongs to the TRAFAC class dynamin-like GTPase superfamily. IRG family.</text>
</comment>